<dbReference type="EMBL" id="CAADFQ010000042">
    <property type="protein sequence ID" value="VFK33235.1"/>
    <property type="molecule type" value="Genomic_DNA"/>
</dbReference>
<evidence type="ECO:0000313" key="3">
    <source>
        <dbReference type="EMBL" id="VFK76106.1"/>
    </source>
</evidence>
<evidence type="ECO:0000313" key="2">
    <source>
        <dbReference type="EMBL" id="VFK33235.1"/>
    </source>
</evidence>
<reference evidence="1" key="1">
    <citation type="submission" date="2019-02" db="EMBL/GenBank/DDBJ databases">
        <authorList>
            <person name="Gruber-Vodicka R. H."/>
            <person name="Seah K. B. B."/>
        </authorList>
    </citation>
    <scope>NUCLEOTIDE SEQUENCE</scope>
    <source>
        <strain evidence="1">BECK_BZ197</strain>
        <strain evidence="3">BECK_BZ198</strain>
        <strain evidence="2">BECK_BZ199</strain>
    </source>
</reference>
<dbReference type="EMBL" id="CAADFO010000017">
    <property type="protein sequence ID" value="VFK26016.1"/>
    <property type="molecule type" value="Genomic_DNA"/>
</dbReference>
<gene>
    <name evidence="1" type="ORF">BECKMB1821G_GA0114241_101750</name>
    <name evidence="3" type="ORF">BECKMB1821H_GA0114242_10426</name>
    <name evidence="2" type="ORF">BECKMB1821I_GA0114274_10426</name>
</gene>
<dbReference type="Pfam" id="PF04325">
    <property type="entry name" value="DUF465"/>
    <property type="match status" value="1"/>
</dbReference>
<proteinExistence type="predicted"/>
<dbReference type="InterPro" id="IPR038444">
    <property type="entry name" value="DUF465_sf"/>
</dbReference>
<organism evidence="1">
    <name type="scientific">Candidatus Kentrum sp. MB</name>
    <dbReference type="NCBI Taxonomy" id="2138164"/>
    <lineage>
        <taxon>Bacteria</taxon>
        <taxon>Pseudomonadati</taxon>
        <taxon>Pseudomonadota</taxon>
        <taxon>Gammaproteobacteria</taxon>
        <taxon>Candidatus Kentrum</taxon>
    </lineage>
</organism>
<dbReference type="Gene3D" id="6.10.280.50">
    <property type="match status" value="1"/>
</dbReference>
<sequence>MFEYERDVVQILLEKDSRFQELYEYHGKLKVKIQEIEAGLYPLDRVSLSMLKKEKLLAKDRMAVIIANYRG</sequence>
<accession>A0A450X9R1</accession>
<dbReference type="AlphaFoldDB" id="A0A450X9R1"/>
<name>A0A450X9R1_9GAMM</name>
<protein>
    <submittedName>
        <fullName evidence="1">Uncharacterized conserved protein YdcH, DUF465 family</fullName>
    </submittedName>
</protein>
<dbReference type="EMBL" id="CAADGH010000042">
    <property type="protein sequence ID" value="VFK76106.1"/>
    <property type="molecule type" value="Genomic_DNA"/>
</dbReference>
<dbReference type="InterPro" id="IPR007420">
    <property type="entry name" value="DUF465"/>
</dbReference>
<evidence type="ECO:0000313" key="1">
    <source>
        <dbReference type="EMBL" id="VFK26016.1"/>
    </source>
</evidence>